<protein>
    <submittedName>
        <fullName evidence="2">Fumarylacetoacetate hydrolase family protein</fullName>
    </submittedName>
</protein>
<sequence length="338" mass="37047">MKLCTFEIRTPVGPFERLGAVATQGGEVVYADLNFAAAARLKERGSARPQAMADAILPSDMLALAAAGAAGLDAAREALAFALAKDGLRGPRGEQLLYRPGEARLLAPIQRPPLIRGFAGFERHLKKTFGMMGLEIPQTWYERPLAFKSSCAHMAGPGEEVPWPSYTEKMDFELEFCCVVGKPGRDIPEERATEHILGYAILNDWSARDAQTGEMAMGTGPYKGKDWCWSLGPWIATADEVGEVKNIPMAARVNGETWIETTPGEMYWTFEQIVSYTSRDENLLPGDLLGSGTVPGGCGMEIDRWIRPGDLVEIDMGPLGVLRNTISPRPPKRPFTYR</sequence>
<gene>
    <name evidence="2" type="ORF">HYZ11_09500</name>
</gene>
<keyword evidence="2" id="KW-0378">Hydrolase</keyword>
<organism evidence="2 3">
    <name type="scientific">Tectimicrobiota bacterium</name>
    <dbReference type="NCBI Taxonomy" id="2528274"/>
    <lineage>
        <taxon>Bacteria</taxon>
        <taxon>Pseudomonadati</taxon>
        <taxon>Nitrospinota/Tectimicrobiota group</taxon>
        <taxon>Candidatus Tectimicrobiota</taxon>
    </lineage>
</organism>
<reference evidence="2" key="1">
    <citation type="submission" date="2020-07" db="EMBL/GenBank/DDBJ databases">
        <title>Huge and variable diversity of episymbiotic CPR bacteria and DPANN archaea in groundwater ecosystems.</title>
        <authorList>
            <person name="He C.Y."/>
            <person name="Keren R."/>
            <person name="Whittaker M."/>
            <person name="Farag I.F."/>
            <person name="Doudna J."/>
            <person name="Cate J.H.D."/>
            <person name="Banfield J.F."/>
        </authorList>
    </citation>
    <scope>NUCLEOTIDE SEQUENCE</scope>
    <source>
        <strain evidence="2">NC_groundwater_763_Ag_S-0.2um_68_21</strain>
    </source>
</reference>
<dbReference type="Proteomes" id="UP000782312">
    <property type="component" value="Unassembled WGS sequence"/>
</dbReference>
<feature type="domain" description="Fumarylacetoacetase-like C-terminal" evidence="1">
    <location>
        <begin position="131"/>
        <end position="326"/>
    </location>
</feature>
<dbReference type="SUPFAM" id="SSF56529">
    <property type="entry name" value="FAH"/>
    <property type="match status" value="1"/>
</dbReference>
<comment type="caution">
    <text evidence="2">The sequence shown here is derived from an EMBL/GenBank/DDBJ whole genome shotgun (WGS) entry which is preliminary data.</text>
</comment>
<evidence type="ECO:0000313" key="2">
    <source>
        <dbReference type="EMBL" id="MBI3127826.1"/>
    </source>
</evidence>
<name>A0A932MQ73_UNCTE</name>
<dbReference type="InterPro" id="IPR036663">
    <property type="entry name" value="Fumarylacetoacetase_C_sf"/>
</dbReference>
<dbReference type="AlphaFoldDB" id="A0A932MQ73"/>
<dbReference type="Pfam" id="PF01557">
    <property type="entry name" value="FAA_hydrolase"/>
    <property type="match status" value="1"/>
</dbReference>
<proteinExistence type="predicted"/>
<dbReference type="EMBL" id="JACPUR010000019">
    <property type="protein sequence ID" value="MBI3127826.1"/>
    <property type="molecule type" value="Genomic_DNA"/>
</dbReference>
<evidence type="ECO:0000313" key="3">
    <source>
        <dbReference type="Proteomes" id="UP000782312"/>
    </source>
</evidence>
<dbReference type="Gene3D" id="3.90.850.10">
    <property type="entry name" value="Fumarylacetoacetase-like, C-terminal domain"/>
    <property type="match status" value="1"/>
</dbReference>
<accession>A0A932MQ73</accession>
<dbReference type="GO" id="GO:0016787">
    <property type="term" value="F:hydrolase activity"/>
    <property type="evidence" value="ECO:0007669"/>
    <property type="project" value="UniProtKB-KW"/>
</dbReference>
<evidence type="ECO:0000259" key="1">
    <source>
        <dbReference type="Pfam" id="PF01557"/>
    </source>
</evidence>
<dbReference type="InterPro" id="IPR011234">
    <property type="entry name" value="Fumarylacetoacetase-like_C"/>
</dbReference>
<dbReference type="PANTHER" id="PTHR43211">
    <property type="entry name" value="FUMARYLACETOACETATE HYDROLASE"/>
    <property type="match status" value="1"/>
</dbReference>
<dbReference type="PANTHER" id="PTHR43211:SF1">
    <property type="entry name" value="BLL6422 PROTEIN"/>
    <property type="match status" value="1"/>
</dbReference>